<evidence type="ECO:0008006" key="3">
    <source>
        <dbReference type="Google" id="ProtNLM"/>
    </source>
</evidence>
<protein>
    <recommendedName>
        <fullName evidence="3">Phage protein</fullName>
    </recommendedName>
</protein>
<dbReference type="EMBL" id="CP054212">
    <property type="protein sequence ID" value="QKJ87408.1"/>
    <property type="molecule type" value="Genomic_DNA"/>
</dbReference>
<evidence type="ECO:0000313" key="1">
    <source>
        <dbReference type="EMBL" id="QKJ87408.1"/>
    </source>
</evidence>
<reference evidence="1 2" key="1">
    <citation type="submission" date="2020-06" db="EMBL/GenBank/DDBJ databases">
        <title>Genome sequence of Paramixta manurensis strain PD-1.</title>
        <authorList>
            <person name="Lee C.W."/>
            <person name="Kim J."/>
        </authorList>
    </citation>
    <scope>NUCLEOTIDE SEQUENCE [LARGE SCALE GENOMIC DNA]</scope>
    <source>
        <strain evidence="1 2">PD-1</strain>
    </source>
</reference>
<name>A0A6M8U9K2_9GAMM</name>
<dbReference type="InterPro" id="IPR056209">
    <property type="entry name" value="SU10_adaptor"/>
</dbReference>
<gene>
    <name evidence="1" type="ORF">PMPD1_2466</name>
</gene>
<evidence type="ECO:0000313" key="2">
    <source>
        <dbReference type="Proteomes" id="UP000505325"/>
    </source>
</evidence>
<dbReference type="KEGG" id="pmak:PMPD1_2466"/>
<accession>A0A6M8U9K2</accession>
<sequence>MTTIAEVIGRVNTQLKDSAWLRWPISELCDYYNDAIRAVILSRPDAGATVETLDCVAGTKQTLPAGAVRVIEIIRVVEGRALLPVPRDVLDYQYPDWHAMTGTPERYVYNELTPRVFWLFPAPETAMQIEAVISRIPPVAKIKALKDASANNVIPIDELYINPIVDWMLYRSFSKDNEGGANVNIATQHYQAFADQLGIKQSADQFSQTLKQAQYTGGQQ</sequence>
<proteinExistence type="predicted"/>
<organism evidence="1 2">
    <name type="scientific">Paramixta manurensis</name>
    <dbReference type="NCBI Taxonomy" id="2740817"/>
    <lineage>
        <taxon>Bacteria</taxon>
        <taxon>Pseudomonadati</taxon>
        <taxon>Pseudomonadota</taxon>
        <taxon>Gammaproteobacteria</taxon>
        <taxon>Enterobacterales</taxon>
        <taxon>Erwiniaceae</taxon>
        <taxon>Paramixta</taxon>
    </lineage>
</organism>
<dbReference type="AlphaFoldDB" id="A0A6M8U9K2"/>
<keyword evidence="2" id="KW-1185">Reference proteome</keyword>
<dbReference type="Pfam" id="PF24175">
    <property type="entry name" value="SU10_adaptor"/>
    <property type="match status" value="1"/>
</dbReference>
<dbReference type="Proteomes" id="UP000505325">
    <property type="component" value="Chromosome"/>
</dbReference>
<dbReference type="RefSeq" id="WP_173634355.1">
    <property type="nucleotide sequence ID" value="NZ_CP054212.1"/>
</dbReference>